<dbReference type="Proteomes" id="UP001610335">
    <property type="component" value="Unassembled WGS sequence"/>
</dbReference>
<dbReference type="SUPFAM" id="SSF48452">
    <property type="entry name" value="TPR-like"/>
    <property type="match status" value="1"/>
</dbReference>
<reference evidence="1 2" key="1">
    <citation type="submission" date="2024-07" db="EMBL/GenBank/DDBJ databases">
        <title>Section-level genome sequencing and comparative genomics of Aspergillus sections Usti and Cavernicolus.</title>
        <authorList>
            <consortium name="Lawrence Berkeley National Laboratory"/>
            <person name="Nybo J.L."/>
            <person name="Vesth T.C."/>
            <person name="Theobald S."/>
            <person name="Frisvad J.C."/>
            <person name="Larsen T.O."/>
            <person name="Kjaerboelling I."/>
            <person name="Rothschild-Mancinelli K."/>
            <person name="Lyhne E.K."/>
            <person name="Kogle M.E."/>
            <person name="Barry K."/>
            <person name="Clum A."/>
            <person name="Na H."/>
            <person name="Ledsgaard L."/>
            <person name="Lin J."/>
            <person name="Lipzen A."/>
            <person name="Kuo A."/>
            <person name="Riley R."/>
            <person name="Mondo S."/>
            <person name="LaButti K."/>
            <person name="Haridas S."/>
            <person name="Pangalinan J."/>
            <person name="Salamov A.A."/>
            <person name="Simmons B.A."/>
            <person name="Magnuson J.K."/>
            <person name="Chen J."/>
            <person name="Drula E."/>
            <person name="Henrissat B."/>
            <person name="Wiebenga A."/>
            <person name="Lubbers R.J."/>
            <person name="Gomes A.C."/>
            <person name="Makela M.R."/>
            <person name="Stajich J."/>
            <person name="Grigoriev I.V."/>
            <person name="Mortensen U.H."/>
            <person name="De vries R.P."/>
            <person name="Baker S.E."/>
            <person name="Andersen M.R."/>
        </authorList>
    </citation>
    <scope>NUCLEOTIDE SEQUENCE [LARGE SCALE GENOMIC DNA]</scope>
    <source>
        <strain evidence="1 2">CBS 600.67</strain>
    </source>
</reference>
<name>A0ABR4IS38_9EURO</name>
<accession>A0ABR4IS38</accession>
<dbReference type="EMBL" id="JBFXLS010000012">
    <property type="protein sequence ID" value="KAL2830586.1"/>
    <property type="molecule type" value="Genomic_DNA"/>
</dbReference>
<dbReference type="Gene3D" id="1.25.40.10">
    <property type="entry name" value="Tetratricopeptide repeat domain"/>
    <property type="match status" value="1"/>
</dbReference>
<comment type="caution">
    <text evidence="1">The sequence shown here is derived from an EMBL/GenBank/DDBJ whole genome shotgun (WGS) entry which is preliminary data.</text>
</comment>
<proteinExistence type="predicted"/>
<evidence type="ECO:0000313" key="1">
    <source>
        <dbReference type="EMBL" id="KAL2830586.1"/>
    </source>
</evidence>
<dbReference type="InterPro" id="IPR011990">
    <property type="entry name" value="TPR-like_helical_dom_sf"/>
</dbReference>
<gene>
    <name evidence="1" type="ORF">BDW59DRAFT_158496</name>
</gene>
<evidence type="ECO:0000313" key="2">
    <source>
        <dbReference type="Proteomes" id="UP001610335"/>
    </source>
</evidence>
<protein>
    <submittedName>
        <fullName evidence="1">Uncharacterized protein</fullName>
    </submittedName>
</protein>
<sequence>MLSTLGVLYWKNKQYDQTVAECRRALIFDFTDYYSVLGIMQLYAREQRWGDMVEILETIRQHSTEENNLGEMLEEFAESAYFHSFISKLFRETERTDLLDTMYEATIIRLERSEQQYAQLCHVRYAYGEAFYGLPNRRAEAIKHWEQAIQQDLPRGNNPHLLPDLMQIPDSISETASFVGPQIYLARYWYTQGDLGQAKRMTRETVQQALGLLCDEDEENDAFALQRLLSVFVPLR</sequence>
<organism evidence="1 2">
    <name type="scientific">Aspergillus cavernicola</name>
    <dbReference type="NCBI Taxonomy" id="176166"/>
    <lineage>
        <taxon>Eukaryota</taxon>
        <taxon>Fungi</taxon>
        <taxon>Dikarya</taxon>
        <taxon>Ascomycota</taxon>
        <taxon>Pezizomycotina</taxon>
        <taxon>Eurotiomycetes</taxon>
        <taxon>Eurotiomycetidae</taxon>
        <taxon>Eurotiales</taxon>
        <taxon>Aspergillaceae</taxon>
        <taxon>Aspergillus</taxon>
        <taxon>Aspergillus subgen. Nidulantes</taxon>
    </lineage>
</organism>
<keyword evidence="2" id="KW-1185">Reference proteome</keyword>